<evidence type="ECO:0000256" key="12">
    <source>
        <dbReference type="ARBA" id="ARBA00023209"/>
    </source>
</evidence>
<keyword evidence="10" id="KW-0443">Lipid metabolism</keyword>
<protein>
    <recommendedName>
        <fullName evidence="5">CDP-diacylglycerol--glycerol-3-phosphate 3-phosphatidyltransferase</fullName>
        <ecNumber evidence="4">2.7.8.5</ecNumber>
    </recommendedName>
</protein>
<comment type="catalytic activity">
    <reaction evidence="14">
        <text>a CDP-1,2-diacyl-sn-glycerol + sn-glycerol 3-phosphate = a 1,2-diacyl-sn-glycero-3-phospho-(1'-sn-glycero-3'-phosphate) + CMP + H(+)</text>
        <dbReference type="Rhea" id="RHEA:12593"/>
        <dbReference type="ChEBI" id="CHEBI:15378"/>
        <dbReference type="ChEBI" id="CHEBI:57597"/>
        <dbReference type="ChEBI" id="CHEBI:58332"/>
        <dbReference type="ChEBI" id="CHEBI:60110"/>
        <dbReference type="ChEBI" id="CHEBI:60377"/>
        <dbReference type="EC" id="2.7.8.5"/>
    </reaction>
</comment>
<dbReference type="PANTHER" id="PTHR14269">
    <property type="entry name" value="CDP-DIACYLGLYCEROL--GLYCEROL-3-PHOSPHATE 3-PHOSPHATIDYLTRANSFERASE-RELATED"/>
    <property type="match status" value="1"/>
</dbReference>
<dbReference type="Gene3D" id="1.20.120.1760">
    <property type="match status" value="1"/>
</dbReference>
<feature type="transmembrane region" description="Helical" evidence="16">
    <location>
        <begin position="136"/>
        <end position="154"/>
    </location>
</feature>
<dbReference type="InterPro" id="IPR050324">
    <property type="entry name" value="CDP-alcohol_PTase-I"/>
</dbReference>
<evidence type="ECO:0000256" key="2">
    <source>
        <dbReference type="ARBA" id="ARBA00005042"/>
    </source>
</evidence>
<keyword evidence="13" id="KW-1208">Phospholipid metabolism</keyword>
<keyword evidence="7 15" id="KW-0808">Transferase</keyword>
<dbReference type="Pfam" id="PF01066">
    <property type="entry name" value="CDP-OH_P_transf"/>
    <property type="match status" value="1"/>
</dbReference>
<dbReference type="InterPro" id="IPR048254">
    <property type="entry name" value="CDP_ALCOHOL_P_TRANSF_CS"/>
</dbReference>
<accession>A0ABT3FSA8</accession>
<evidence type="ECO:0000256" key="11">
    <source>
        <dbReference type="ARBA" id="ARBA00023136"/>
    </source>
</evidence>
<keyword evidence="12" id="KW-0594">Phospholipid biosynthesis</keyword>
<feature type="transmembrane region" description="Helical" evidence="16">
    <location>
        <begin position="160"/>
        <end position="181"/>
    </location>
</feature>
<proteinExistence type="inferred from homology"/>
<dbReference type="InterPro" id="IPR043130">
    <property type="entry name" value="CDP-OH_PTrfase_TM_dom"/>
</dbReference>
<dbReference type="PROSITE" id="PS00379">
    <property type="entry name" value="CDP_ALCOHOL_P_TRANSF"/>
    <property type="match status" value="1"/>
</dbReference>
<evidence type="ECO:0000256" key="3">
    <source>
        <dbReference type="ARBA" id="ARBA00010441"/>
    </source>
</evidence>
<evidence type="ECO:0000256" key="9">
    <source>
        <dbReference type="ARBA" id="ARBA00022989"/>
    </source>
</evidence>
<keyword evidence="6" id="KW-0444">Lipid biosynthesis</keyword>
<dbReference type="InterPro" id="IPR000462">
    <property type="entry name" value="CDP-OH_P_trans"/>
</dbReference>
<evidence type="ECO:0000256" key="14">
    <source>
        <dbReference type="ARBA" id="ARBA00048586"/>
    </source>
</evidence>
<keyword evidence="9 16" id="KW-1133">Transmembrane helix</keyword>
<feature type="transmembrane region" description="Helical" evidence="16">
    <location>
        <begin position="7"/>
        <end position="27"/>
    </location>
</feature>
<evidence type="ECO:0000313" key="17">
    <source>
        <dbReference type="EMBL" id="MCW1886084.1"/>
    </source>
</evidence>
<reference evidence="17 18" key="1">
    <citation type="submission" date="2022-10" db="EMBL/GenBank/DDBJ databases">
        <title>Luteolibacter flavescens strain MCCC 1K03193, whole genome shotgun sequencing project.</title>
        <authorList>
            <person name="Zhao G."/>
            <person name="Shen L."/>
        </authorList>
    </citation>
    <scope>NUCLEOTIDE SEQUENCE [LARGE SCALE GENOMIC DNA]</scope>
    <source>
        <strain evidence="17 18">MCCC 1K03193</strain>
    </source>
</reference>
<evidence type="ECO:0000313" key="18">
    <source>
        <dbReference type="Proteomes" id="UP001207930"/>
    </source>
</evidence>
<dbReference type="EMBL" id="JAPDDS010000008">
    <property type="protein sequence ID" value="MCW1886084.1"/>
    <property type="molecule type" value="Genomic_DNA"/>
</dbReference>
<dbReference type="PIRSF" id="PIRSF000847">
    <property type="entry name" value="Phos_ph_gly_syn"/>
    <property type="match status" value="1"/>
</dbReference>
<evidence type="ECO:0000256" key="13">
    <source>
        <dbReference type="ARBA" id="ARBA00023264"/>
    </source>
</evidence>
<sequence length="195" mass="21976">MTHASKITLARIALVPVFAVYVARYGVTVADGSPQEHLRWTALALFIFASATDGVDGWVARRFNQKSKFGAFIDPLADKFLLITAIVFLSAFPWGAGDWRMPPWFAWLVITRDTLIVIGIILVKRAAHDVRYSPHWTGKVCTVTQMVAIGWVMLKVDILPPLYPCLIAALFTLWSAVNYYLEASRQIRRRAIKLQ</sequence>
<dbReference type="PANTHER" id="PTHR14269:SF11">
    <property type="entry name" value="CDP-DIACYLGLYCEROL--GLYCEROL-3-PHOSPHATE 3-PHOSPHATIDYLTRANSFERASE"/>
    <property type="match status" value="1"/>
</dbReference>
<comment type="similarity">
    <text evidence="3 15">Belongs to the CDP-alcohol phosphatidyltransferase class-I family.</text>
</comment>
<dbReference type="EC" id="2.7.8.5" evidence="4"/>
<evidence type="ECO:0000256" key="8">
    <source>
        <dbReference type="ARBA" id="ARBA00022692"/>
    </source>
</evidence>
<evidence type="ECO:0000256" key="7">
    <source>
        <dbReference type="ARBA" id="ARBA00022679"/>
    </source>
</evidence>
<feature type="transmembrane region" description="Helical" evidence="16">
    <location>
        <begin position="80"/>
        <end position="97"/>
    </location>
</feature>
<comment type="subcellular location">
    <subcellularLocation>
        <location evidence="1">Membrane</location>
        <topology evidence="1">Multi-pass membrane protein</topology>
    </subcellularLocation>
</comment>
<dbReference type="RefSeq" id="WP_264502038.1">
    <property type="nucleotide sequence ID" value="NZ_JAPDDS010000008.1"/>
</dbReference>
<name>A0ABT3FSA8_9BACT</name>
<feature type="transmembrane region" description="Helical" evidence="16">
    <location>
        <begin position="39"/>
        <end position="59"/>
    </location>
</feature>
<evidence type="ECO:0000256" key="4">
    <source>
        <dbReference type="ARBA" id="ARBA00013170"/>
    </source>
</evidence>
<dbReference type="Proteomes" id="UP001207930">
    <property type="component" value="Unassembled WGS sequence"/>
</dbReference>
<organism evidence="17 18">
    <name type="scientific">Luteolibacter flavescens</name>
    <dbReference type="NCBI Taxonomy" id="1859460"/>
    <lineage>
        <taxon>Bacteria</taxon>
        <taxon>Pseudomonadati</taxon>
        <taxon>Verrucomicrobiota</taxon>
        <taxon>Verrucomicrobiia</taxon>
        <taxon>Verrucomicrobiales</taxon>
        <taxon>Verrucomicrobiaceae</taxon>
        <taxon>Luteolibacter</taxon>
    </lineage>
</organism>
<keyword evidence="18" id="KW-1185">Reference proteome</keyword>
<keyword evidence="11 16" id="KW-0472">Membrane</keyword>
<comment type="caution">
    <text evidence="17">The sequence shown here is derived from an EMBL/GenBank/DDBJ whole genome shotgun (WGS) entry which is preliminary data.</text>
</comment>
<evidence type="ECO:0000256" key="1">
    <source>
        <dbReference type="ARBA" id="ARBA00004141"/>
    </source>
</evidence>
<gene>
    <name evidence="17" type="ORF">OKA04_15200</name>
</gene>
<keyword evidence="8 16" id="KW-0812">Transmembrane</keyword>
<evidence type="ECO:0000256" key="15">
    <source>
        <dbReference type="RuleBase" id="RU003750"/>
    </source>
</evidence>
<feature type="transmembrane region" description="Helical" evidence="16">
    <location>
        <begin position="103"/>
        <end position="124"/>
    </location>
</feature>
<dbReference type="InterPro" id="IPR004570">
    <property type="entry name" value="Phosphatidylglycerol_P_synth"/>
</dbReference>
<evidence type="ECO:0000256" key="5">
    <source>
        <dbReference type="ARBA" id="ARBA00014944"/>
    </source>
</evidence>
<comment type="pathway">
    <text evidence="2">Phospholipid metabolism; phosphatidylglycerol biosynthesis; phosphatidylglycerol from CDP-diacylglycerol: step 1/2.</text>
</comment>
<evidence type="ECO:0000256" key="6">
    <source>
        <dbReference type="ARBA" id="ARBA00022516"/>
    </source>
</evidence>
<evidence type="ECO:0000256" key="16">
    <source>
        <dbReference type="SAM" id="Phobius"/>
    </source>
</evidence>
<evidence type="ECO:0000256" key="10">
    <source>
        <dbReference type="ARBA" id="ARBA00023098"/>
    </source>
</evidence>